<evidence type="ECO:0000313" key="2">
    <source>
        <dbReference type="Proteomes" id="UP000248044"/>
    </source>
</evidence>
<name>A0A2U9IGE7_9CREN</name>
<evidence type="ECO:0000313" key="1">
    <source>
        <dbReference type="EMBL" id="AWR95089.1"/>
    </source>
</evidence>
<proteinExistence type="predicted"/>
<dbReference type="OrthoDB" id="381439at2157"/>
<sequence>MERPYNLSDCDDIIRLVKESEIEAFNVCEENGGDIIPEEWEFEMVGPKFSILKIKIKKTKCKYKIFINNILYAIVIENKVRKINDLNSVLKLEKSS</sequence>
<protein>
    <submittedName>
        <fullName evidence="1">Uncharacterized protein</fullName>
    </submittedName>
</protein>
<dbReference type="GeneID" id="36832742"/>
<dbReference type="RefSeq" id="WP_110270970.1">
    <property type="nucleotide sequence ID" value="NZ_CP029289.2"/>
</dbReference>
<reference evidence="1 2" key="1">
    <citation type="submission" date="2018-05" db="EMBL/GenBank/DDBJ databases">
        <title>Complete Genome Sequences of Extremely Thermoacidophilic, Metal-Mobilizing Type-Strain Members of the Archaeal Family Sulfolobaceae: Acidianus brierleyi DSM-1651T, Acidianus sulfidivorans DSM-18786T, Metallosphaera hakonensis DSM-7519T, and Metallosphaera prunae DSM-10039T.</title>
        <authorList>
            <person name="Counts J.A."/>
            <person name="Kelly R.M."/>
        </authorList>
    </citation>
    <scope>NUCLEOTIDE SEQUENCE [LARGE SCALE GENOMIC DNA]</scope>
    <source>
        <strain evidence="1 2">DSM 1651</strain>
    </source>
</reference>
<organism evidence="1 2">
    <name type="scientific">Acidianus brierleyi</name>
    <dbReference type="NCBI Taxonomy" id="41673"/>
    <lineage>
        <taxon>Archaea</taxon>
        <taxon>Thermoproteota</taxon>
        <taxon>Thermoprotei</taxon>
        <taxon>Sulfolobales</taxon>
        <taxon>Sulfolobaceae</taxon>
        <taxon>Acidianus</taxon>
    </lineage>
</organism>
<gene>
    <name evidence="1" type="ORF">DFR85_11260</name>
</gene>
<accession>A0A2U9IGE7</accession>
<dbReference type="EMBL" id="CP029289">
    <property type="protein sequence ID" value="AWR95089.1"/>
    <property type="molecule type" value="Genomic_DNA"/>
</dbReference>
<dbReference type="AlphaFoldDB" id="A0A2U9IGE7"/>
<keyword evidence="2" id="KW-1185">Reference proteome</keyword>
<dbReference type="KEGG" id="abri:DFR85_11260"/>
<dbReference type="Proteomes" id="UP000248044">
    <property type="component" value="Chromosome"/>
</dbReference>